<proteinExistence type="predicted"/>
<reference evidence="1" key="1">
    <citation type="submission" date="2020-01" db="EMBL/GenBank/DDBJ databases">
        <title>Genome Sequencing of Three Apophysomyces-Like Fungal Strains Confirms a Novel Fungal Genus in the Mucoromycota with divergent Burkholderia-like Endosymbiotic Bacteria.</title>
        <authorList>
            <person name="Stajich J.E."/>
            <person name="Macias A.M."/>
            <person name="Carter-House D."/>
            <person name="Lovett B."/>
            <person name="Kasson L.R."/>
            <person name="Berry K."/>
            <person name="Grigoriev I."/>
            <person name="Chang Y."/>
            <person name="Spatafora J."/>
            <person name="Kasson M.T."/>
        </authorList>
    </citation>
    <scope>NUCLEOTIDE SEQUENCE</scope>
    <source>
        <strain evidence="1">NRRL A-21654</strain>
    </source>
</reference>
<name>A0A8H7ESK7_9FUNG</name>
<sequence length="153" mass="17662">MCRHEFCSFHPTRQCAMKMRAQLPHWFAVLAFLQSVFCFSVRIQEPMWKGYEPLDEVVVEWRNAPSHTTRLTLFLATHFDLAKADFKRKVAVDIPSEASHRAFIIPEGLNSSNPYWIVMQSDDQLLSAARYGAFRIINVGILESEIGHMYVIS</sequence>
<dbReference type="Proteomes" id="UP000605846">
    <property type="component" value="Unassembled WGS sequence"/>
</dbReference>
<accession>A0A8H7ESK7</accession>
<dbReference type="AlphaFoldDB" id="A0A8H7ESK7"/>
<gene>
    <name evidence="1" type="ORF">EC973_009307</name>
</gene>
<evidence type="ECO:0000313" key="2">
    <source>
        <dbReference type="Proteomes" id="UP000605846"/>
    </source>
</evidence>
<protein>
    <submittedName>
        <fullName evidence="1">Uncharacterized protein</fullName>
    </submittedName>
</protein>
<keyword evidence="2" id="KW-1185">Reference proteome</keyword>
<evidence type="ECO:0000313" key="1">
    <source>
        <dbReference type="EMBL" id="KAF7731543.1"/>
    </source>
</evidence>
<organism evidence="1 2">
    <name type="scientific">Apophysomyces ossiformis</name>
    <dbReference type="NCBI Taxonomy" id="679940"/>
    <lineage>
        <taxon>Eukaryota</taxon>
        <taxon>Fungi</taxon>
        <taxon>Fungi incertae sedis</taxon>
        <taxon>Mucoromycota</taxon>
        <taxon>Mucoromycotina</taxon>
        <taxon>Mucoromycetes</taxon>
        <taxon>Mucorales</taxon>
        <taxon>Mucorineae</taxon>
        <taxon>Mucoraceae</taxon>
        <taxon>Apophysomyces</taxon>
    </lineage>
</organism>
<comment type="caution">
    <text evidence="1">The sequence shown here is derived from an EMBL/GenBank/DDBJ whole genome shotgun (WGS) entry which is preliminary data.</text>
</comment>
<dbReference type="EMBL" id="JABAYA010000009">
    <property type="protein sequence ID" value="KAF7731543.1"/>
    <property type="molecule type" value="Genomic_DNA"/>
</dbReference>